<dbReference type="Proteomes" id="UP000290407">
    <property type="component" value="Unassembled WGS sequence"/>
</dbReference>
<dbReference type="RefSeq" id="WP_129606855.1">
    <property type="nucleotide sequence ID" value="NZ_SBLB01000016.1"/>
</dbReference>
<organism evidence="1 2">
    <name type="scientific">Spirosoma sordidisoli</name>
    <dbReference type="NCBI Taxonomy" id="2502893"/>
    <lineage>
        <taxon>Bacteria</taxon>
        <taxon>Pseudomonadati</taxon>
        <taxon>Bacteroidota</taxon>
        <taxon>Cytophagia</taxon>
        <taxon>Cytophagales</taxon>
        <taxon>Cytophagaceae</taxon>
        <taxon>Spirosoma</taxon>
    </lineage>
</organism>
<evidence type="ECO:0000313" key="2">
    <source>
        <dbReference type="Proteomes" id="UP000290407"/>
    </source>
</evidence>
<evidence type="ECO:0000313" key="1">
    <source>
        <dbReference type="EMBL" id="RYC66326.1"/>
    </source>
</evidence>
<protein>
    <submittedName>
        <fullName evidence="1">Uncharacterized protein</fullName>
    </submittedName>
</protein>
<reference evidence="1 2" key="1">
    <citation type="submission" date="2019-01" db="EMBL/GenBank/DDBJ databases">
        <title>Spirosoma flava sp. nov., a propanil-degrading bacterium isolated from herbicide-contaminated soil.</title>
        <authorList>
            <person name="Zhang L."/>
            <person name="Jiang J.-D."/>
        </authorList>
    </citation>
    <scope>NUCLEOTIDE SEQUENCE [LARGE SCALE GENOMIC DNA]</scope>
    <source>
        <strain evidence="1 2">TY50</strain>
    </source>
</reference>
<dbReference type="EMBL" id="SBLB01000016">
    <property type="protein sequence ID" value="RYC66326.1"/>
    <property type="molecule type" value="Genomic_DNA"/>
</dbReference>
<proteinExistence type="predicted"/>
<dbReference type="AlphaFoldDB" id="A0A4Q2UC47"/>
<name>A0A4Q2UC47_9BACT</name>
<sequence>MKYGDYGLDATKTTRTAPVIEPVFYCPWTHQNLHGRHFYLCFANWVLSDTALAAFLAQPPVPVKAPGDMCQKCTKRPDRLHYDVPGYELDNWVGICADCVSWAEQIRTRPVVIPPGTQFNLFT</sequence>
<accession>A0A4Q2UC47</accession>
<comment type="caution">
    <text evidence="1">The sequence shown here is derived from an EMBL/GenBank/DDBJ whole genome shotgun (WGS) entry which is preliminary data.</text>
</comment>
<gene>
    <name evidence="1" type="ORF">EQG79_30085</name>
</gene>
<keyword evidence="2" id="KW-1185">Reference proteome</keyword>